<accession>A0A5J4UGL8</accession>
<feature type="transmembrane region" description="Helical" evidence="1">
    <location>
        <begin position="640"/>
        <end position="662"/>
    </location>
</feature>
<evidence type="ECO:0000256" key="1">
    <source>
        <dbReference type="SAM" id="Phobius"/>
    </source>
</evidence>
<feature type="transmembrane region" description="Helical" evidence="1">
    <location>
        <begin position="412"/>
        <end position="437"/>
    </location>
</feature>
<feature type="transmembrane region" description="Helical" evidence="1">
    <location>
        <begin position="294"/>
        <end position="316"/>
    </location>
</feature>
<protein>
    <submittedName>
        <fullName evidence="2">Uncharacterized protein</fullName>
    </submittedName>
</protein>
<evidence type="ECO:0000313" key="2">
    <source>
        <dbReference type="EMBL" id="KAA6369537.1"/>
    </source>
</evidence>
<dbReference type="Proteomes" id="UP000324800">
    <property type="component" value="Unassembled WGS sequence"/>
</dbReference>
<feature type="transmembrane region" description="Helical" evidence="1">
    <location>
        <begin position="44"/>
        <end position="68"/>
    </location>
</feature>
<keyword evidence="1" id="KW-0472">Membrane</keyword>
<name>A0A5J4UGL8_9EUKA</name>
<dbReference type="AlphaFoldDB" id="A0A5J4UGL8"/>
<sequence>LMISFASIKSHEPEKKSRILYGPTTAKNDHVPQAVRNKAMWVNFLLLFLIVLLEIIIFLFVGFGTGVFSSGSWDLMDAKEIINSYRINFQIQPDGTMLNEHELEWEFLTPLLNEQLYVELPNPSCVVLEYSGDIKKAQIIESRNNVNGAWVQIDLKNSSYAKNEKILLQFTILQEKMLCQNDETKNYFYQFVPGWFEKSKVKSYSFQWASDLVLLQTNGVNMDEKSCQWNGSLNYGEVLELQVEYASTAFINPVIVDWIPFELPKTTFTDETLFIISIVSLCFVMVLGDDSPTLANIFAVCQVIIILVGAIFKGFFRQENELDVGRGIFIPELDQKLQLKQQRKERGRMMNNKLKCPYCGQEVTQQKGICPHCRKVYDLVASSEPVFPQRLQEEEPEKLEELAIRKVKEAKLVYWICLGASLLIYGLLLWPLIVAFLPSENSNWDQINLFEIDFHVQADGTLINDYVLVWQMGKYQEHPVLYVVLPNEDAQIISYNPVTIKDMQIVTSRDEESGAWLEIELPKEYYSKKELVRLEFKVQQNHALSQDGSNSSFYQFVPGWFSQSLVQKAVFRWHSLFPFTSSSGKSDQAKLTSTWEGKFHAGKYLELRIDYNETSFEGAEIIPWTPFTTEIPQLPYHGGFMVLILVLTFFVGSGVVGLFVLLRRVSNGKGFYRDKNGKWKLLYDEDDYKEMERLERLANEKKLKQ</sequence>
<keyword evidence="1" id="KW-0812">Transmembrane</keyword>
<evidence type="ECO:0000313" key="3">
    <source>
        <dbReference type="Proteomes" id="UP000324800"/>
    </source>
</evidence>
<feature type="non-terminal residue" evidence="2">
    <location>
        <position position="1"/>
    </location>
</feature>
<reference evidence="2 3" key="1">
    <citation type="submission" date="2019-03" db="EMBL/GenBank/DDBJ databases">
        <title>Single cell metagenomics reveals metabolic interactions within the superorganism composed of flagellate Streblomastix strix and complex community of Bacteroidetes bacteria on its surface.</title>
        <authorList>
            <person name="Treitli S.C."/>
            <person name="Kolisko M."/>
            <person name="Husnik F."/>
            <person name="Keeling P."/>
            <person name="Hampl V."/>
        </authorList>
    </citation>
    <scope>NUCLEOTIDE SEQUENCE [LARGE SCALE GENOMIC DNA]</scope>
    <source>
        <strain evidence="2">ST1C</strain>
    </source>
</reference>
<keyword evidence="1" id="KW-1133">Transmembrane helix</keyword>
<organism evidence="2 3">
    <name type="scientific">Streblomastix strix</name>
    <dbReference type="NCBI Taxonomy" id="222440"/>
    <lineage>
        <taxon>Eukaryota</taxon>
        <taxon>Metamonada</taxon>
        <taxon>Preaxostyla</taxon>
        <taxon>Oxymonadida</taxon>
        <taxon>Streblomastigidae</taxon>
        <taxon>Streblomastix</taxon>
    </lineage>
</organism>
<proteinExistence type="predicted"/>
<comment type="caution">
    <text evidence="2">The sequence shown here is derived from an EMBL/GenBank/DDBJ whole genome shotgun (WGS) entry which is preliminary data.</text>
</comment>
<dbReference type="EMBL" id="SNRW01016271">
    <property type="protein sequence ID" value="KAA6369537.1"/>
    <property type="molecule type" value="Genomic_DNA"/>
</dbReference>
<gene>
    <name evidence="2" type="ORF">EZS28_034936</name>
</gene>